<name>A0A101J8H3_9ACTN</name>
<feature type="transmembrane region" description="Helical" evidence="1">
    <location>
        <begin position="392"/>
        <end position="411"/>
    </location>
</feature>
<dbReference type="OrthoDB" id="9808870at2"/>
<dbReference type="RefSeq" id="WP_067707960.1">
    <property type="nucleotide sequence ID" value="NZ_LLZH01000344.1"/>
</dbReference>
<feature type="signal peptide" evidence="2">
    <location>
        <begin position="1"/>
        <end position="24"/>
    </location>
</feature>
<reference evidence="3 4" key="1">
    <citation type="submission" date="2015-10" db="EMBL/GenBank/DDBJ databases">
        <authorList>
            <person name="Gilbert D.G."/>
        </authorList>
    </citation>
    <scope>NUCLEOTIDE SEQUENCE [LARGE SCALE GENOMIC DNA]</scope>
    <source>
        <strain evidence="3 4">NRRL B-16712</strain>
    </source>
</reference>
<sequence length="429" mass="44324">MRRALITALVVTAAFLCGASPASAHPMPHSVVLLDVHETSVTAHLQLPAGDLELARQGEPISAYLAAHIRPVTTDGRAWTVTIGDLTVGRAEQTSTGPYQEVVAAATLTPPPGGDIRHFIFSYDVIVHQVVTHTVLVSVRQDWAAGRVEPDAVQVGTIAIDNRTMTVPALDVNLAHGSTWSGVVAMVKLGGGHILAGTDHLLFLLILLLPAPLLAAGGRWRGPAGTRAAAGRIGRTTLAFTAGHSVALALSALTHLDIPAWPVEAFIAASILIGALHAVRPIFPGREAVVAGIFGLGHGMAFSFTLAEMQLSTGRLALSLFGFNLGIELVQLALVALVLPALVVVARTRIGPGFRIAGATVTGVAASGWLVARLGYPNPVAAAADGVGAHTTPLLLVLTATTLTALIWMLAGLRTRSVRRCASSGVASG</sequence>
<evidence type="ECO:0000313" key="3">
    <source>
        <dbReference type="EMBL" id="KUL22115.1"/>
    </source>
</evidence>
<dbReference type="Pfam" id="PF13795">
    <property type="entry name" value="HupE_UreJ_2"/>
    <property type="match status" value="1"/>
</dbReference>
<dbReference type="EMBL" id="LLZH01000344">
    <property type="protein sequence ID" value="KUL22115.1"/>
    <property type="molecule type" value="Genomic_DNA"/>
</dbReference>
<keyword evidence="1" id="KW-0812">Transmembrane</keyword>
<evidence type="ECO:0000313" key="4">
    <source>
        <dbReference type="Proteomes" id="UP000053244"/>
    </source>
</evidence>
<comment type="caution">
    <text evidence="3">The sequence shown here is derived from an EMBL/GenBank/DDBJ whole genome shotgun (WGS) entry which is preliminary data.</text>
</comment>
<feature type="transmembrane region" description="Helical" evidence="1">
    <location>
        <begin position="258"/>
        <end position="276"/>
    </location>
</feature>
<evidence type="ECO:0000256" key="1">
    <source>
        <dbReference type="SAM" id="Phobius"/>
    </source>
</evidence>
<organism evidence="3 4">
    <name type="scientific">Actinoplanes awajinensis subsp. mycoplanecinus</name>
    <dbReference type="NCBI Taxonomy" id="135947"/>
    <lineage>
        <taxon>Bacteria</taxon>
        <taxon>Bacillati</taxon>
        <taxon>Actinomycetota</taxon>
        <taxon>Actinomycetes</taxon>
        <taxon>Micromonosporales</taxon>
        <taxon>Micromonosporaceae</taxon>
        <taxon>Actinoplanes</taxon>
    </lineage>
</organism>
<keyword evidence="1" id="KW-0472">Membrane</keyword>
<feature type="transmembrane region" description="Helical" evidence="1">
    <location>
        <begin position="327"/>
        <end position="346"/>
    </location>
</feature>
<proteinExistence type="predicted"/>
<keyword evidence="2" id="KW-0732">Signal</keyword>
<keyword evidence="1" id="KW-1133">Transmembrane helix</keyword>
<feature type="chain" id="PRO_5007097477" description="HupE/UreJ protein" evidence="2">
    <location>
        <begin position="25"/>
        <end position="429"/>
    </location>
</feature>
<evidence type="ECO:0000256" key="2">
    <source>
        <dbReference type="SAM" id="SignalP"/>
    </source>
</evidence>
<evidence type="ECO:0008006" key="5">
    <source>
        <dbReference type="Google" id="ProtNLM"/>
    </source>
</evidence>
<gene>
    <name evidence="3" type="ORF">ADL15_49285</name>
</gene>
<dbReference type="InterPro" id="IPR032809">
    <property type="entry name" value="Put_HupE_UreJ"/>
</dbReference>
<accession>A0A101J8H3</accession>
<feature type="transmembrane region" description="Helical" evidence="1">
    <location>
        <begin position="232"/>
        <end position="252"/>
    </location>
</feature>
<keyword evidence="4" id="KW-1185">Reference proteome</keyword>
<protein>
    <recommendedName>
        <fullName evidence="5">HupE/UreJ protein</fullName>
    </recommendedName>
</protein>
<dbReference type="AlphaFoldDB" id="A0A101J8H3"/>
<feature type="transmembrane region" description="Helical" evidence="1">
    <location>
        <begin position="288"/>
        <end position="307"/>
    </location>
</feature>
<feature type="transmembrane region" description="Helical" evidence="1">
    <location>
        <begin position="201"/>
        <end position="220"/>
    </location>
</feature>
<feature type="transmembrane region" description="Helical" evidence="1">
    <location>
        <begin position="353"/>
        <end position="372"/>
    </location>
</feature>
<dbReference type="Proteomes" id="UP000053244">
    <property type="component" value="Unassembled WGS sequence"/>
</dbReference>